<evidence type="ECO:0000313" key="3">
    <source>
        <dbReference type="Proteomes" id="UP000309038"/>
    </source>
</evidence>
<dbReference type="Proteomes" id="UP000309038">
    <property type="component" value="Unassembled WGS sequence"/>
</dbReference>
<feature type="non-terminal residue" evidence="2">
    <location>
        <position position="44"/>
    </location>
</feature>
<gene>
    <name evidence="2" type="ORF">EW026_g7666</name>
</gene>
<keyword evidence="3" id="KW-1185">Reference proteome</keyword>
<proteinExistence type="predicted"/>
<accession>A0A4S4K738</accession>
<protein>
    <submittedName>
        <fullName evidence="2">Uncharacterized protein</fullName>
    </submittedName>
</protein>
<keyword evidence="1" id="KW-0812">Transmembrane</keyword>
<sequence>MILAHYLLAHDLFVHNLLILVLIVILFDRECKINYPELAIISDQ</sequence>
<keyword evidence="1" id="KW-0472">Membrane</keyword>
<organism evidence="2 3">
    <name type="scientific">Hermanssonia centrifuga</name>
    <dbReference type="NCBI Taxonomy" id="98765"/>
    <lineage>
        <taxon>Eukaryota</taxon>
        <taxon>Fungi</taxon>
        <taxon>Dikarya</taxon>
        <taxon>Basidiomycota</taxon>
        <taxon>Agaricomycotina</taxon>
        <taxon>Agaricomycetes</taxon>
        <taxon>Polyporales</taxon>
        <taxon>Meruliaceae</taxon>
        <taxon>Hermanssonia</taxon>
    </lineage>
</organism>
<keyword evidence="1" id="KW-1133">Transmembrane helix</keyword>
<evidence type="ECO:0000313" key="2">
    <source>
        <dbReference type="EMBL" id="THG93615.1"/>
    </source>
</evidence>
<reference evidence="2 3" key="1">
    <citation type="submission" date="2019-02" db="EMBL/GenBank/DDBJ databases">
        <title>Genome sequencing of the rare red list fungi Phlebia centrifuga.</title>
        <authorList>
            <person name="Buettner E."/>
            <person name="Kellner H."/>
        </authorList>
    </citation>
    <scope>NUCLEOTIDE SEQUENCE [LARGE SCALE GENOMIC DNA]</scope>
    <source>
        <strain evidence="2 3">DSM 108282</strain>
    </source>
</reference>
<feature type="transmembrane region" description="Helical" evidence="1">
    <location>
        <begin position="6"/>
        <end position="27"/>
    </location>
</feature>
<name>A0A4S4K738_9APHY</name>
<comment type="caution">
    <text evidence="2">The sequence shown here is derived from an EMBL/GenBank/DDBJ whole genome shotgun (WGS) entry which is preliminary data.</text>
</comment>
<dbReference type="EMBL" id="SGPJ01000611">
    <property type="protein sequence ID" value="THG93615.1"/>
    <property type="molecule type" value="Genomic_DNA"/>
</dbReference>
<dbReference type="AlphaFoldDB" id="A0A4S4K738"/>
<evidence type="ECO:0000256" key="1">
    <source>
        <dbReference type="SAM" id="Phobius"/>
    </source>
</evidence>